<dbReference type="Proteomes" id="UP000028545">
    <property type="component" value="Unassembled WGS sequence"/>
</dbReference>
<dbReference type="HOGENOM" id="CLU_021603_5_2_1"/>
<dbReference type="OrthoDB" id="77601at2759"/>
<feature type="active site" description="Nucleophile" evidence="1">
    <location>
        <position position="355"/>
    </location>
</feature>
<evidence type="ECO:0000256" key="3">
    <source>
        <dbReference type="SAM" id="MobiDB-lite"/>
    </source>
</evidence>
<dbReference type="GO" id="GO:0004298">
    <property type="term" value="F:threonine-type endopeptidase activity"/>
    <property type="evidence" value="ECO:0007669"/>
    <property type="project" value="InterPro"/>
</dbReference>
<keyword evidence="5" id="KW-1185">Reference proteome</keyword>
<feature type="compositionally biased region" description="Polar residues" evidence="3">
    <location>
        <begin position="195"/>
        <end position="214"/>
    </location>
</feature>
<dbReference type="GeneID" id="27725102"/>
<proteinExistence type="predicted"/>
<evidence type="ECO:0000313" key="5">
    <source>
        <dbReference type="Proteomes" id="UP000028545"/>
    </source>
</evidence>
<sequence length="538" mass="57353">MQTRFSTYKHVAMAMRFLNAGASATEAVTIAIKILEDREITNAGYGSNLCIDGTVECDACVVDHLGRSGACGAVSNIRNPICLAKVLLDKSLEPLSLRRVPPSFLVGVGAVKFAQRHGLEIVPNENLISKSASDRFHRWQQDLRRAAALKSKPNNQTPDAAENSRPGRSVTLRPFGPDQSDHQNAVATGLFNEAQPDSPSNVIPASRAESSSTEGYEVPMRKSTANSSGKDVEPTPHLKPSDTCAPGAEIFAQFPGLTNEGALALLHPQYQGRHPEVSKAPTNGPRDGNGIGLAEQALRDGSTSPQALDKQFPAGILGCHEDNRTAPPEWNKSSFGHKRLYGEYAQDSDDMITDTVGAIAIDQMGRVAAGSSSGGIGMKHRGRVGPAALVRIGSAVIPAHPADHDNVSVAAVASGTGEHMATTMASQRCAERLMRGSRCGEMGEDVYDGDDHDIIHSFIMEDFMKHPGVQGMTTTGALGVIAVKKSRNAVYFYFGHNTDSFALATMASTDREPKCLMSRLAPDGDTKCSVGARRVAIR</sequence>
<comment type="caution">
    <text evidence="4">The sequence shown here is derived from an EMBL/GenBank/DDBJ whole genome shotgun (WGS) entry which is preliminary data.</text>
</comment>
<gene>
    <name evidence="4" type="ORF">SAPIO_CDS6030</name>
</gene>
<dbReference type="EMBL" id="JOWA01000099">
    <property type="protein sequence ID" value="KEZ42744.1"/>
    <property type="molecule type" value="Genomic_DNA"/>
</dbReference>
<dbReference type="InterPro" id="IPR000246">
    <property type="entry name" value="Peptidase_T2"/>
</dbReference>
<feature type="region of interest" description="Disordered" evidence="3">
    <location>
        <begin position="148"/>
        <end position="240"/>
    </location>
</feature>
<dbReference type="PANTHER" id="PTHR10188">
    <property type="entry name" value="L-ASPARAGINASE"/>
    <property type="match status" value="1"/>
</dbReference>
<dbReference type="GO" id="GO:0051604">
    <property type="term" value="P:protein maturation"/>
    <property type="evidence" value="ECO:0007669"/>
    <property type="project" value="TreeGrafter"/>
</dbReference>
<organism evidence="4 5">
    <name type="scientific">Pseudallescheria apiosperma</name>
    <name type="common">Scedosporium apiospermum</name>
    <dbReference type="NCBI Taxonomy" id="563466"/>
    <lineage>
        <taxon>Eukaryota</taxon>
        <taxon>Fungi</taxon>
        <taxon>Dikarya</taxon>
        <taxon>Ascomycota</taxon>
        <taxon>Pezizomycotina</taxon>
        <taxon>Sordariomycetes</taxon>
        <taxon>Hypocreomycetidae</taxon>
        <taxon>Microascales</taxon>
        <taxon>Microascaceae</taxon>
        <taxon>Scedosporium</taxon>
    </lineage>
</organism>
<evidence type="ECO:0000256" key="2">
    <source>
        <dbReference type="PIRSR" id="PIRSR600246-3"/>
    </source>
</evidence>
<evidence type="ECO:0000313" key="4">
    <source>
        <dbReference type="EMBL" id="KEZ42744.1"/>
    </source>
</evidence>
<dbReference type="VEuPathDB" id="FungiDB:SAPIO_CDS6030"/>
<dbReference type="Pfam" id="PF01112">
    <property type="entry name" value="Asparaginase_2"/>
    <property type="match status" value="2"/>
</dbReference>
<dbReference type="InterPro" id="IPR029055">
    <property type="entry name" value="Ntn_hydrolases_N"/>
</dbReference>
<dbReference type="OMA" id="MKHRGRI"/>
<reference evidence="4 5" key="1">
    <citation type="journal article" date="2014" name="Genome Announc.">
        <title>Draft genome sequence of the pathogenic fungus Scedosporium apiospermum.</title>
        <authorList>
            <person name="Vandeputte P."/>
            <person name="Ghamrawi S."/>
            <person name="Rechenmann M."/>
            <person name="Iltis A."/>
            <person name="Giraud S."/>
            <person name="Fleury M."/>
            <person name="Thornton C."/>
            <person name="Delhaes L."/>
            <person name="Meyer W."/>
            <person name="Papon N."/>
            <person name="Bouchara J.P."/>
        </authorList>
    </citation>
    <scope>NUCLEOTIDE SEQUENCE [LARGE SCALE GENOMIC DNA]</scope>
    <source>
        <strain evidence="4 5">IHEM 14462</strain>
    </source>
</reference>
<evidence type="ECO:0000256" key="1">
    <source>
        <dbReference type="PIRSR" id="PIRSR600246-1"/>
    </source>
</evidence>
<dbReference type="KEGG" id="sapo:SAPIO_CDS6030"/>
<name>A0A084G5Y2_PSEDA</name>
<dbReference type="PANTHER" id="PTHR10188:SF8">
    <property type="entry name" value="THREONINE ASPARTASE 1"/>
    <property type="match status" value="1"/>
</dbReference>
<dbReference type="AlphaFoldDB" id="A0A084G5Y2"/>
<dbReference type="FunFam" id="3.60.20.30:FF:000007">
    <property type="entry name" value="Similar to threonine aspartase"/>
    <property type="match status" value="1"/>
</dbReference>
<dbReference type="MEROPS" id="T02.004"/>
<dbReference type="SUPFAM" id="SSF56235">
    <property type="entry name" value="N-terminal nucleophile aminohydrolases (Ntn hydrolases)"/>
    <property type="match status" value="1"/>
</dbReference>
<protein>
    <submittedName>
        <fullName evidence="4">Threonine aspartase</fullName>
    </submittedName>
</protein>
<dbReference type="InterPro" id="IPR037464">
    <property type="entry name" value="Taspase1"/>
</dbReference>
<dbReference type="CDD" id="cd04514">
    <property type="entry name" value="Taspase1_like"/>
    <property type="match status" value="1"/>
</dbReference>
<dbReference type="GO" id="GO:0005737">
    <property type="term" value="C:cytoplasm"/>
    <property type="evidence" value="ECO:0007669"/>
    <property type="project" value="TreeGrafter"/>
</dbReference>
<accession>A0A084G5Y2</accession>
<feature type="site" description="Cleavage; by autolysis" evidence="2">
    <location>
        <begin position="354"/>
        <end position="355"/>
    </location>
</feature>
<dbReference type="Gene3D" id="3.60.20.30">
    <property type="entry name" value="(Glycosyl)asparaginase"/>
    <property type="match status" value="1"/>
</dbReference>
<dbReference type="RefSeq" id="XP_016642543.1">
    <property type="nucleotide sequence ID" value="XM_016788227.1"/>
</dbReference>
<feature type="compositionally biased region" description="Basic and acidic residues" evidence="3">
    <location>
        <begin position="230"/>
        <end position="240"/>
    </location>
</feature>